<dbReference type="SUPFAM" id="SSF51730">
    <property type="entry name" value="FAD-linked oxidoreductase"/>
    <property type="match status" value="1"/>
</dbReference>
<dbReference type="PANTHER" id="PTHR45754:SF3">
    <property type="entry name" value="METHYLENETETRAHYDROFOLATE REDUCTASE (NADPH)"/>
    <property type="match status" value="1"/>
</dbReference>
<dbReference type="Proteomes" id="UP000295184">
    <property type="component" value="Unassembled WGS sequence"/>
</dbReference>
<dbReference type="GeneID" id="97380414"/>
<comment type="pathway">
    <text evidence="2 8">One-carbon metabolism; tetrahydrofolate interconversion.</text>
</comment>
<comment type="cofactor">
    <cofactor evidence="1 8">
        <name>FAD</name>
        <dbReference type="ChEBI" id="CHEBI:57692"/>
    </cofactor>
</comment>
<dbReference type="AlphaFoldDB" id="A0A4R1QSS2"/>
<protein>
    <recommendedName>
        <fullName evidence="8">Methylenetetrahydrofolate reductase</fullName>
    </recommendedName>
</protein>
<keyword evidence="4 8" id="KW-0285">Flavoprotein</keyword>
<keyword evidence="5 8" id="KW-0274">FAD</keyword>
<dbReference type="RefSeq" id="WP_058967181.1">
    <property type="nucleotide sequence ID" value="NZ_CABKVM010000019.1"/>
</dbReference>
<dbReference type="InterPro" id="IPR029041">
    <property type="entry name" value="FAD-linked_oxidoreductase-like"/>
</dbReference>
<dbReference type="GO" id="GO:0035999">
    <property type="term" value="P:tetrahydrofolate interconversion"/>
    <property type="evidence" value="ECO:0007669"/>
    <property type="project" value="UniProtKB-UniPathway"/>
</dbReference>
<evidence type="ECO:0000256" key="2">
    <source>
        <dbReference type="ARBA" id="ARBA00004777"/>
    </source>
</evidence>
<dbReference type="CDD" id="cd00537">
    <property type="entry name" value="MTHFR"/>
    <property type="match status" value="1"/>
</dbReference>
<name>A0A4R1QSS2_9FIRM</name>
<evidence type="ECO:0000256" key="7">
    <source>
        <dbReference type="ARBA" id="ARBA00048628"/>
    </source>
</evidence>
<evidence type="ECO:0000313" key="9">
    <source>
        <dbReference type="EMBL" id="TCL55515.1"/>
    </source>
</evidence>
<dbReference type="Gene3D" id="3.20.20.220">
    <property type="match status" value="1"/>
</dbReference>
<dbReference type="UniPathway" id="UPA00193"/>
<evidence type="ECO:0000256" key="4">
    <source>
        <dbReference type="ARBA" id="ARBA00022630"/>
    </source>
</evidence>
<dbReference type="PANTHER" id="PTHR45754">
    <property type="entry name" value="METHYLENETETRAHYDROFOLATE REDUCTASE"/>
    <property type="match status" value="1"/>
</dbReference>
<dbReference type="GO" id="GO:0106312">
    <property type="term" value="F:methylenetetrahydrofolate reductase (NADH) activity"/>
    <property type="evidence" value="ECO:0007669"/>
    <property type="project" value="UniProtKB-EC"/>
</dbReference>
<comment type="catalytic activity">
    <reaction evidence="7">
        <text>(6S)-5-methyl-5,6,7,8-tetrahydrofolate + NAD(+) = (6R)-5,10-methylene-5,6,7,8-tetrahydrofolate + NADH + H(+)</text>
        <dbReference type="Rhea" id="RHEA:19821"/>
        <dbReference type="ChEBI" id="CHEBI:15378"/>
        <dbReference type="ChEBI" id="CHEBI:15636"/>
        <dbReference type="ChEBI" id="CHEBI:18608"/>
        <dbReference type="ChEBI" id="CHEBI:57540"/>
        <dbReference type="ChEBI" id="CHEBI:57945"/>
        <dbReference type="EC" id="1.5.1.54"/>
    </reaction>
    <physiologicalReaction direction="right-to-left" evidence="7">
        <dbReference type="Rhea" id="RHEA:19823"/>
    </physiologicalReaction>
</comment>
<evidence type="ECO:0000256" key="1">
    <source>
        <dbReference type="ARBA" id="ARBA00001974"/>
    </source>
</evidence>
<dbReference type="InterPro" id="IPR003171">
    <property type="entry name" value="Mehydrof_redctse-like"/>
</dbReference>
<comment type="similarity">
    <text evidence="3 8">Belongs to the methylenetetrahydrofolate reductase family.</text>
</comment>
<comment type="caution">
    <text evidence="9">The sequence shown here is derived from an EMBL/GenBank/DDBJ whole genome shotgun (WGS) entry which is preliminary data.</text>
</comment>
<dbReference type="OrthoDB" id="9812555at2"/>
<evidence type="ECO:0000313" key="10">
    <source>
        <dbReference type="Proteomes" id="UP000295184"/>
    </source>
</evidence>
<dbReference type="EMBL" id="SLUM01000016">
    <property type="protein sequence ID" value="TCL55515.1"/>
    <property type="molecule type" value="Genomic_DNA"/>
</dbReference>
<accession>A0A4R1QSS2</accession>
<dbReference type="STRING" id="1650663.GCA_001486665_03602"/>
<gene>
    <name evidence="9" type="ORF">EDD77_11627</name>
</gene>
<dbReference type="Pfam" id="PF02219">
    <property type="entry name" value="MTHFR"/>
    <property type="match status" value="1"/>
</dbReference>
<evidence type="ECO:0000256" key="8">
    <source>
        <dbReference type="RuleBase" id="RU003862"/>
    </source>
</evidence>
<organism evidence="9 10">
    <name type="scientific">Allofournierella massiliensis</name>
    <dbReference type="NCBI Taxonomy" id="1650663"/>
    <lineage>
        <taxon>Bacteria</taxon>
        <taxon>Bacillati</taxon>
        <taxon>Bacillota</taxon>
        <taxon>Clostridia</taxon>
        <taxon>Eubacteriales</taxon>
        <taxon>Oscillospiraceae</taxon>
        <taxon>Allofournierella</taxon>
    </lineage>
</organism>
<dbReference type="GO" id="GO:0071949">
    <property type="term" value="F:FAD binding"/>
    <property type="evidence" value="ECO:0007669"/>
    <property type="project" value="TreeGrafter"/>
</dbReference>
<keyword evidence="6 8" id="KW-0560">Oxidoreductase</keyword>
<evidence type="ECO:0000256" key="3">
    <source>
        <dbReference type="ARBA" id="ARBA00006743"/>
    </source>
</evidence>
<dbReference type="GO" id="GO:0009086">
    <property type="term" value="P:methionine biosynthetic process"/>
    <property type="evidence" value="ECO:0007669"/>
    <property type="project" value="TreeGrafter"/>
</dbReference>
<sequence>MRLSQVFRQKECVFSIEVFPPKKNGATPESLYPTLEKLAGLSPDYISVTYGAGGGKAGLSTVQIARHLKQELGVEPLAHLTGINSTREQVAETVQALQKAGIENVLTLRGDICPDAPRSKDFFHASDLASFVKSKGDFYLAGACYPEGHVESENLRQDVENLKYKLDAGVEHLVTQLFFDNARYYRFMNLVRKAGIQAPVQAGVMPIVSARQVQRTVALSSASLPPRFTKMISRYDGDEAALFDAGIDYAIEQLRDLIEGGADGVHLYAMNNPEVARRVYEGIRDLLPEAKA</sequence>
<evidence type="ECO:0000256" key="6">
    <source>
        <dbReference type="ARBA" id="ARBA00023002"/>
    </source>
</evidence>
<evidence type="ECO:0000256" key="5">
    <source>
        <dbReference type="ARBA" id="ARBA00022827"/>
    </source>
</evidence>
<reference evidence="9 10" key="1">
    <citation type="submission" date="2019-03" db="EMBL/GenBank/DDBJ databases">
        <title>Genomic Encyclopedia of Type Strains, Phase IV (KMG-IV): sequencing the most valuable type-strain genomes for metagenomic binning, comparative biology and taxonomic classification.</title>
        <authorList>
            <person name="Goeker M."/>
        </authorList>
    </citation>
    <scope>NUCLEOTIDE SEQUENCE [LARGE SCALE GENOMIC DNA]</scope>
    <source>
        <strain evidence="9 10">DSM 100451</strain>
    </source>
</reference>
<proteinExistence type="inferred from homology"/>
<dbReference type="GO" id="GO:0005829">
    <property type="term" value="C:cytosol"/>
    <property type="evidence" value="ECO:0007669"/>
    <property type="project" value="TreeGrafter"/>
</dbReference>